<feature type="non-terminal residue" evidence="3">
    <location>
        <position position="98"/>
    </location>
</feature>
<accession>A0A5C4JCW0</accession>
<protein>
    <recommendedName>
        <fullName evidence="2">Chitin-binding type-3 domain-containing protein</fullName>
    </recommendedName>
</protein>
<dbReference type="RefSeq" id="WP_205717746.1">
    <property type="nucleotide sequence ID" value="NZ_VCKW01000088.1"/>
</dbReference>
<feature type="domain" description="Chitin-binding type-3" evidence="2">
    <location>
        <begin position="57"/>
        <end position="97"/>
    </location>
</feature>
<keyword evidence="1" id="KW-0378">Hydrolase</keyword>
<dbReference type="CDD" id="cd12214">
    <property type="entry name" value="ChiA1_BD"/>
    <property type="match status" value="1"/>
</dbReference>
<evidence type="ECO:0000259" key="2">
    <source>
        <dbReference type="Pfam" id="PF02839"/>
    </source>
</evidence>
<comment type="caution">
    <text evidence="3">The sequence shown here is derived from an EMBL/GenBank/DDBJ whole genome shotgun (WGS) entry which is preliminary data.</text>
</comment>
<evidence type="ECO:0000256" key="1">
    <source>
        <dbReference type="ARBA" id="ARBA00022801"/>
    </source>
</evidence>
<dbReference type="SUPFAM" id="SSF51055">
    <property type="entry name" value="Carbohydrate binding domain"/>
    <property type="match status" value="1"/>
</dbReference>
<dbReference type="GO" id="GO:0005576">
    <property type="term" value="C:extracellular region"/>
    <property type="evidence" value="ECO:0007669"/>
    <property type="project" value="InterPro"/>
</dbReference>
<dbReference type="EMBL" id="VCKW01000088">
    <property type="protein sequence ID" value="TMQ99164.1"/>
    <property type="molecule type" value="Genomic_DNA"/>
</dbReference>
<proteinExistence type="predicted"/>
<sequence>MKVHPPKRLNFMNRRWSAVTAAVASAVAAVVLSAVALVVLSAPSSAQLSLTVCTFPAWGEGGSYTAGTKVTYSGHGYEARVAHTAYTGAGWNPAATPT</sequence>
<dbReference type="Pfam" id="PF02839">
    <property type="entry name" value="CBM_5_12"/>
    <property type="match status" value="1"/>
</dbReference>
<name>A0A5C4JCW0_9ACTN</name>
<dbReference type="Proteomes" id="UP000309174">
    <property type="component" value="Unassembled WGS sequence"/>
</dbReference>
<reference evidence="3 4" key="1">
    <citation type="submission" date="2019-05" db="EMBL/GenBank/DDBJ databases">
        <title>Draft genome sequence of Actinomadura sp. 14C53.</title>
        <authorList>
            <person name="Saricaoglu S."/>
            <person name="Isik K."/>
        </authorList>
    </citation>
    <scope>NUCLEOTIDE SEQUENCE [LARGE SCALE GENOMIC DNA]</scope>
    <source>
        <strain evidence="3 4">14C53</strain>
    </source>
</reference>
<dbReference type="GO" id="GO:0005975">
    <property type="term" value="P:carbohydrate metabolic process"/>
    <property type="evidence" value="ECO:0007669"/>
    <property type="project" value="InterPro"/>
</dbReference>
<keyword evidence="4" id="KW-1185">Reference proteome</keyword>
<dbReference type="GO" id="GO:0030246">
    <property type="term" value="F:carbohydrate binding"/>
    <property type="evidence" value="ECO:0007669"/>
    <property type="project" value="InterPro"/>
</dbReference>
<dbReference type="InterPro" id="IPR003610">
    <property type="entry name" value="CBM5/12"/>
</dbReference>
<gene>
    <name evidence="3" type="ORF">ETD83_18380</name>
</gene>
<evidence type="ECO:0000313" key="3">
    <source>
        <dbReference type="EMBL" id="TMQ99164.1"/>
    </source>
</evidence>
<organism evidence="3 4">
    <name type="scientific">Actinomadura soli</name>
    <dbReference type="NCBI Taxonomy" id="2508997"/>
    <lineage>
        <taxon>Bacteria</taxon>
        <taxon>Bacillati</taxon>
        <taxon>Actinomycetota</taxon>
        <taxon>Actinomycetes</taxon>
        <taxon>Streptosporangiales</taxon>
        <taxon>Thermomonosporaceae</taxon>
        <taxon>Actinomadura</taxon>
    </lineage>
</organism>
<dbReference type="InterPro" id="IPR036573">
    <property type="entry name" value="CBM_sf_5/12"/>
</dbReference>
<dbReference type="AlphaFoldDB" id="A0A5C4JCW0"/>
<dbReference type="GO" id="GO:0004553">
    <property type="term" value="F:hydrolase activity, hydrolyzing O-glycosyl compounds"/>
    <property type="evidence" value="ECO:0007669"/>
    <property type="project" value="InterPro"/>
</dbReference>
<dbReference type="Gene3D" id="2.10.10.20">
    <property type="entry name" value="Carbohydrate-binding module superfamily 5/12"/>
    <property type="match status" value="1"/>
</dbReference>
<evidence type="ECO:0000313" key="4">
    <source>
        <dbReference type="Proteomes" id="UP000309174"/>
    </source>
</evidence>